<dbReference type="Gene3D" id="3.80.10.10">
    <property type="entry name" value="Ribonuclease Inhibitor"/>
    <property type="match status" value="1"/>
</dbReference>
<evidence type="ECO:0000313" key="2">
    <source>
        <dbReference type="Proteomes" id="UP001227230"/>
    </source>
</evidence>
<evidence type="ECO:0000313" key="1">
    <source>
        <dbReference type="EMBL" id="WKA12370.1"/>
    </source>
</evidence>
<keyword evidence="2" id="KW-1185">Reference proteome</keyword>
<dbReference type="Proteomes" id="UP001227230">
    <property type="component" value="Chromosome 19"/>
</dbReference>
<reference evidence="1 2" key="1">
    <citation type="journal article" date="2023" name="Hortic Res">
        <title>The complete reference genome for grapevine (Vitis vinifera L.) genetics and breeding.</title>
        <authorList>
            <person name="Shi X."/>
            <person name="Cao S."/>
            <person name="Wang X."/>
            <person name="Huang S."/>
            <person name="Wang Y."/>
            <person name="Liu Z."/>
            <person name="Liu W."/>
            <person name="Leng X."/>
            <person name="Peng Y."/>
            <person name="Wang N."/>
            <person name="Wang Y."/>
            <person name="Ma Z."/>
            <person name="Xu X."/>
            <person name="Zhang F."/>
            <person name="Xue H."/>
            <person name="Zhong H."/>
            <person name="Wang Y."/>
            <person name="Zhang K."/>
            <person name="Velt A."/>
            <person name="Avia K."/>
            <person name="Holtgrawe D."/>
            <person name="Grimplet J."/>
            <person name="Matus J.T."/>
            <person name="Ware D."/>
            <person name="Wu X."/>
            <person name="Wang H."/>
            <person name="Liu C."/>
            <person name="Fang Y."/>
            <person name="Rustenholz C."/>
            <person name="Cheng Z."/>
            <person name="Xiao H."/>
            <person name="Zhou Y."/>
        </authorList>
    </citation>
    <scope>NUCLEOTIDE SEQUENCE [LARGE SCALE GENOMIC DNA]</scope>
    <source>
        <strain evidence="2">cv. Pinot noir / PN40024</strain>
        <tissue evidence="1">Leaf</tissue>
    </source>
</reference>
<protein>
    <submittedName>
        <fullName evidence="1">Uncharacterized protein</fullName>
    </submittedName>
</protein>
<gene>
    <name evidence="1" type="ORF">VitviT2T_029758</name>
</gene>
<dbReference type="InterPro" id="IPR032675">
    <property type="entry name" value="LRR_dom_sf"/>
</dbReference>
<proteinExistence type="predicted"/>
<accession>A0ABY9DXE1</accession>
<name>A0ABY9DXE1_VITVI</name>
<dbReference type="SUPFAM" id="SSF52058">
    <property type="entry name" value="L domain-like"/>
    <property type="match status" value="1"/>
</dbReference>
<organism evidence="1 2">
    <name type="scientific">Vitis vinifera</name>
    <name type="common">Grape</name>
    <dbReference type="NCBI Taxonomy" id="29760"/>
    <lineage>
        <taxon>Eukaryota</taxon>
        <taxon>Viridiplantae</taxon>
        <taxon>Streptophyta</taxon>
        <taxon>Embryophyta</taxon>
        <taxon>Tracheophyta</taxon>
        <taxon>Spermatophyta</taxon>
        <taxon>Magnoliopsida</taxon>
        <taxon>eudicotyledons</taxon>
        <taxon>Gunneridae</taxon>
        <taxon>Pentapetalae</taxon>
        <taxon>rosids</taxon>
        <taxon>Vitales</taxon>
        <taxon>Vitaceae</taxon>
        <taxon>Viteae</taxon>
        <taxon>Vitis</taxon>
    </lineage>
</organism>
<dbReference type="EMBL" id="CP126666">
    <property type="protein sequence ID" value="WKA12370.1"/>
    <property type="molecule type" value="Genomic_DNA"/>
</dbReference>
<sequence>MHDVVRDVAIWIASSLEDGCKSLARSGISLTEISKFELSQSLRRMSFMYNKLTALPDREIQCSEVSTLLLQGNPDLDIVPERFFQGLKALRVLNPSDTHIPRLPHSFLQLDEL</sequence>